<dbReference type="STRING" id="154621.RV11_GL001742"/>
<organism evidence="6 7">
    <name type="scientific">Enterococcus phoeniculicola ATCC BAA-412</name>
    <dbReference type="NCBI Taxonomy" id="1158610"/>
    <lineage>
        <taxon>Bacteria</taxon>
        <taxon>Bacillati</taxon>
        <taxon>Bacillota</taxon>
        <taxon>Bacilli</taxon>
        <taxon>Lactobacillales</taxon>
        <taxon>Enterococcaceae</taxon>
        <taxon>Enterococcus</taxon>
    </lineage>
</organism>
<dbReference type="PANTHER" id="PTHR43174">
    <property type="entry name" value="UDP-N-ACETYLGLUCOSAMINE 2-EPIMERASE"/>
    <property type="match status" value="1"/>
</dbReference>
<dbReference type="EC" id="5.1.3.14" evidence="3"/>
<keyword evidence="1 4" id="KW-0413">Isomerase</keyword>
<dbReference type="InterPro" id="IPR029767">
    <property type="entry name" value="WecB-like"/>
</dbReference>
<dbReference type="EMBL" id="AJAT01000010">
    <property type="protein sequence ID" value="EOL46638.1"/>
    <property type="molecule type" value="Genomic_DNA"/>
</dbReference>
<dbReference type="RefSeq" id="WP_010767431.1">
    <property type="nucleotide sequence ID" value="NZ_ASWE01000002.1"/>
</dbReference>
<evidence type="ECO:0000259" key="5">
    <source>
        <dbReference type="Pfam" id="PF02350"/>
    </source>
</evidence>
<evidence type="ECO:0000313" key="7">
    <source>
        <dbReference type="Proteomes" id="UP000013785"/>
    </source>
</evidence>
<sequence length="367" mass="41281">MKIMTIFGTRPEGIKVAPVIQEMANHLEIDSVIVNTGQHKEMLDQVLDLFDITPTYNLEVMKAGQSLGELNSVLIEKISKVIEIEQPDYVFVHGDTATTFAGAFSAYVHQIPVGHIEAGLRTNNIYSPFPEEVNRQLVGRIAIDHFAPTNKNKENLLKENIDANNIHVVGNTVIDALLNISERKNNLSDKLNHLLSNNKRTILLTTHRRENLDDLHSVYRAIQRITDSYEDVQVIFPIHKNPVIREKAQEIIGENPRVHLIDPLEYEQFVHLMKQAYLIITDSGGIQEEAPGLGIPVLVARDTTERPEGVEAGTLLLVGTDEDKIVEEVERLLSNPKDYQTMSGIQNPFGQGDTAKKIVNYVKMKFK</sequence>
<dbReference type="AlphaFoldDB" id="R3TZN3"/>
<evidence type="ECO:0000256" key="4">
    <source>
        <dbReference type="RuleBase" id="RU003513"/>
    </source>
</evidence>
<evidence type="ECO:0000256" key="1">
    <source>
        <dbReference type="ARBA" id="ARBA00023235"/>
    </source>
</evidence>
<reference evidence="6 7" key="1">
    <citation type="submission" date="2013-02" db="EMBL/GenBank/DDBJ databases">
        <title>The Genome Sequence of Enterococcus phoeniculicola BAA-412.</title>
        <authorList>
            <consortium name="The Broad Institute Genome Sequencing Platform"/>
            <consortium name="The Broad Institute Genome Sequencing Center for Infectious Disease"/>
            <person name="Earl A.M."/>
            <person name="Gilmore M.S."/>
            <person name="Lebreton F."/>
            <person name="Walker B."/>
            <person name="Young S.K."/>
            <person name="Zeng Q."/>
            <person name="Gargeya S."/>
            <person name="Fitzgerald M."/>
            <person name="Haas B."/>
            <person name="Abouelleil A."/>
            <person name="Alvarado L."/>
            <person name="Arachchi H.M."/>
            <person name="Berlin A.M."/>
            <person name="Chapman S.B."/>
            <person name="Dewar J."/>
            <person name="Goldberg J."/>
            <person name="Griggs A."/>
            <person name="Gujja S."/>
            <person name="Hansen M."/>
            <person name="Howarth C."/>
            <person name="Imamovic A."/>
            <person name="Larimer J."/>
            <person name="McCowan C."/>
            <person name="Murphy C."/>
            <person name="Neiman D."/>
            <person name="Pearson M."/>
            <person name="Priest M."/>
            <person name="Roberts A."/>
            <person name="Saif S."/>
            <person name="Shea T."/>
            <person name="Sisk P."/>
            <person name="Sykes S."/>
            <person name="Wortman J."/>
            <person name="Nusbaum C."/>
            <person name="Birren B."/>
        </authorList>
    </citation>
    <scope>NUCLEOTIDE SEQUENCE [LARGE SCALE GENOMIC DNA]</scope>
    <source>
        <strain evidence="6 7">ATCC BAA-412</strain>
    </source>
</reference>
<dbReference type="NCBIfam" id="TIGR00236">
    <property type="entry name" value="wecB"/>
    <property type="match status" value="1"/>
</dbReference>
<proteinExistence type="inferred from homology"/>
<dbReference type="Pfam" id="PF02350">
    <property type="entry name" value="Epimerase_2"/>
    <property type="match status" value="1"/>
</dbReference>
<dbReference type="CDD" id="cd03786">
    <property type="entry name" value="GTB_UDP-GlcNAc_2-Epimerase"/>
    <property type="match status" value="1"/>
</dbReference>
<dbReference type="InterPro" id="IPR003331">
    <property type="entry name" value="UDP_GlcNAc_Epimerase_2_dom"/>
</dbReference>
<keyword evidence="7" id="KW-1185">Reference proteome</keyword>
<evidence type="ECO:0000313" key="6">
    <source>
        <dbReference type="EMBL" id="EOL46638.1"/>
    </source>
</evidence>
<dbReference type="PATRIC" id="fig|1158610.3.peg.735"/>
<evidence type="ECO:0000256" key="3">
    <source>
        <dbReference type="ARBA" id="ARBA00038858"/>
    </source>
</evidence>
<dbReference type="GO" id="GO:0008761">
    <property type="term" value="F:UDP-N-acetylglucosamine 2-epimerase activity"/>
    <property type="evidence" value="ECO:0007669"/>
    <property type="project" value="UniProtKB-EC"/>
</dbReference>
<comment type="caution">
    <text evidence="6">The sequence shown here is derived from an EMBL/GenBank/DDBJ whole genome shotgun (WGS) entry which is preliminary data.</text>
</comment>
<dbReference type="HOGENOM" id="CLU_041674_1_0_9"/>
<dbReference type="Gene3D" id="3.40.50.2000">
    <property type="entry name" value="Glycogen Phosphorylase B"/>
    <property type="match status" value="2"/>
</dbReference>
<dbReference type="PANTHER" id="PTHR43174:SF2">
    <property type="entry name" value="UDP-N-ACETYLGLUCOSAMINE 2-EPIMERASE"/>
    <property type="match status" value="1"/>
</dbReference>
<gene>
    <name evidence="6" type="ORF">UC3_00758</name>
</gene>
<dbReference type="SUPFAM" id="SSF53756">
    <property type="entry name" value="UDP-Glycosyltransferase/glycogen phosphorylase"/>
    <property type="match status" value="1"/>
</dbReference>
<dbReference type="eggNOG" id="COG0381">
    <property type="taxonomic scope" value="Bacteria"/>
</dbReference>
<accession>R3TZN3</accession>
<feature type="domain" description="UDP-N-acetylglucosamine 2-epimerase" evidence="5">
    <location>
        <begin position="22"/>
        <end position="362"/>
    </location>
</feature>
<protein>
    <recommendedName>
        <fullName evidence="3">UDP-N-acetylglucosamine 2-epimerase (non-hydrolyzing)</fullName>
        <ecNumber evidence="3">5.1.3.14</ecNumber>
    </recommendedName>
</protein>
<comment type="similarity">
    <text evidence="2 4">Belongs to the UDP-N-acetylglucosamine 2-epimerase family.</text>
</comment>
<name>R3TZN3_9ENTE</name>
<evidence type="ECO:0000256" key="2">
    <source>
        <dbReference type="ARBA" id="ARBA00038209"/>
    </source>
</evidence>
<dbReference type="Proteomes" id="UP000013785">
    <property type="component" value="Unassembled WGS sequence"/>
</dbReference>